<keyword evidence="9" id="KW-0963">Cytoplasm</keyword>
<comment type="similarity">
    <text evidence="9">Belongs to the sugar phosphate cyclases superfamily. Dehydroquinate synthase family.</text>
</comment>
<dbReference type="CDD" id="cd08195">
    <property type="entry name" value="DHQS"/>
    <property type="match status" value="1"/>
</dbReference>
<dbReference type="PANTHER" id="PTHR43622:SF1">
    <property type="entry name" value="3-DEHYDROQUINATE SYNTHASE"/>
    <property type="match status" value="1"/>
</dbReference>
<comment type="catalytic activity">
    <reaction evidence="9">
        <text>7-phospho-2-dehydro-3-deoxy-D-arabino-heptonate = 3-dehydroquinate + phosphate</text>
        <dbReference type="Rhea" id="RHEA:21968"/>
        <dbReference type="ChEBI" id="CHEBI:32364"/>
        <dbReference type="ChEBI" id="CHEBI:43474"/>
        <dbReference type="ChEBI" id="CHEBI:58394"/>
        <dbReference type="EC" id="4.2.3.4"/>
    </reaction>
</comment>
<dbReference type="GO" id="GO:0008652">
    <property type="term" value="P:amino acid biosynthetic process"/>
    <property type="evidence" value="ECO:0007669"/>
    <property type="project" value="UniProtKB-KW"/>
</dbReference>
<comment type="function">
    <text evidence="9">Catalyzes the conversion of 3-deoxy-D-arabino-heptulosonate 7-phosphate (DAHP) to dehydroquinate (DHQ).</text>
</comment>
<keyword evidence="6 9" id="KW-0520">NAD</keyword>
<comment type="subcellular location">
    <subcellularLocation>
        <location evidence="9">Cytoplasm</location>
    </subcellularLocation>
</comment>
<feature type="binding site" evidence="9">
    <location>
        <position position="187"/>
    </location>
    <ligand>
        <name>Zn(2+)</name>
        <dbReference type="ChEBI" id="CHEBI:29105"/>
    </ligand>
</feature>
<organism evidence="13 14">
    <name type="scientific">Lactonifactor longoviformis DSM 17459</name>
    <dbReference type="NCBI Taxonomy" id="1122155"/>
    <lineage>
        <taxon>Bacteria</taxon>
        <taxon>Bacillati</taxon>
        <taxon>Bacillota</taxon>
        <taxon>Clostridia</taxon>
        <taxon>Eubacteriales</taxon>
        <taxon>Clostridiaceae</taxon>
        <taxon>Lactonifactor</taxon>
    </lineage>
</organism>
<dbReference type="RefSeq" id="WP_072852846.1">
    <property type="nucleotide sequence ID" value="NZ_FQVI01000015.1"/>
</dbReference>
<comment type="pathway">
    <text evidence="9">Metabolic intermediate biosynthesis; chorismate biosynthesis; chorismate from D-erythrose 4-phosphate and phosphoenolpyruvate: step 2/7.</text>
</comment>
<dbReference type="PANTHER" id="PTHR43622">
    <property type="entry name" value="3-DEHYDROQUINATE SYNTHASE"/>
    <property type="match status" value="1"/>
</dbReference>
<keyword evidence="9" id="KW-0028">Amino-acid biosynthesis</keyword>
<proteinExistence type="inferred from homology"/>
<keyword evidence="8 9" id="KW-0170">Cobalt</keyword>
<comment type="caution">
    <text evidence="9">Lacks conserved residue(s) required for the propagation of feature annotation.</text>
</comment>
<dbReference type="NCBIfam" id="TIGR01357">
    <property type="entry name" value="aroB"/>
    <property type="match status" value="1"/>
</dbReference>
<comment type="cofactor">
    <cofactor evidence="2">
        <name>Zn(2+)</name>
        <dbReference type="ChEBI" id="CHEBI:29105"/>
    </cofactor>
</comment>
<evidence type="ECO:0000256" key="6">
    <source>
        <dbReference type="ARBA" id="ARBA00023027"/>
    </source>
</evidence>
<feature type="binding site" evidence="9">
    <location>
        <position position="145"/>
    </location>
    <ligand>
        <name>NAD(+)</name>
        <dbReference type="ChEBI" id="CHEBI:57540"/>
    </ligand>
</feature>
<dbReference type="PIRSF" id="PIRSF001455">
    <property type="entry name" value="DHQ_synth"/>
    <property type="match status" value="1"/>
</dbReference>
<comment type="cofactor">
    <cofactor evidence="9">
        <name>Co(2+)</name>
        <dbReference type="ChEBI" id="CHEBI:48828"/>
    </cofactor>
    <cofactor evidence="9">
        <name>Zn(2+)</name>
        <dbReference type="ChEBI" id="CHEBI:29105"/>
    </cofactor>
    <text evidence="9">Binds 1 divalent metal cation per subunit. Can use either Co(2+) or Zn(2+).</text>
</comment>
<dbReference type="FunFam" id="3.40.50.1970:FF:000007">
    <property type="entry name" value="Pentafunctional AROM polypeptide"/>
    <property type="match status" value="1"/>
</dbReference>
<feature type="binding site" evidence="9">
    <location>
        <begin position="132"/>
        <end position="133"/>
    </location>
    <ligand>
        <name>NAD(+)</name>
        <dbReference type="ChEBI" id="CHEBI:57540"/>
    </ligand>
</feature>
<dbReference type="GO" id="GO:0000166">
    <property type="term" value="F:nucleotide binding"/>
    <property type="evidence" value="ECO:0007669"/>
    <property type="project" value="UniProtKB-KW"/>
</dbReference>
<evidence type="ECO:0000256" key="9">
    <source>
        <dbReference type="HAMAP-Rule" id="MF_00110"/>
    </source>
</evidence>
<keyword evidence="14" id="KW-1185">Reference proteome</keyword>
<sequence length="363" mass="40525">MYQELKVQRKGEFAYSIYFEKSLQKLPEKLLALGKSFQKICIVTDSNVAPLYLEETAKGLRDSGFEVTAYIIPAGEENKTLVQIQKIYKHLIENHYDRKDLLLALGGGVVGDMTGYAAATYLRGIAFVQVPTTLLAQVDSSIGGKTGVDFDQYKNMVGAFHQPVMVYMNVSALLSLSEEQFSCGMGEILKHGLIRDYSYYAWTVFHREEILKRVPEVLTEMIYRSCVIKKTVVENDPTEKGERAVLNMGHTIGHAVEKLKNFSILHGQCVALGMVASAYLSFQKGYITVEEFAKMQKDLRAFGLPVRVGGLSPEEVLSATKSDKKMEHGRIKFILMDRMGHAVIDTSVTDKELLDAITVIDAV</sequence>
<dbReference type="InterPro" id="IPR030960">
    <property type="entry name" value="DHQS/DOIS_N"/>
</dbReference>
<evidence type="ECO:0000259" key="11">
    <source>
        <dbReference type="Pfam" id="PF01761"/>
    </source>
</evidence>
<comment type="cofactor">
    <cofactor evidence="1 9">
        <name>NAD(+)</name>
        <dbReference type="ChEBI" id="CHEBI:57540"/>
    </cofactor>
</comment>
<dbReference type="InterPro" id="IPR030963">
    <property type="entry name" value="DHQ_synth_fam"/>
</dbReference>
<accession>A0A1M4ZL26</accession>
<dbReference type="GO" id="GO:0046872">
    <property type="term" value="F:metal ion binding"/>
    <property type="evidence" value="ECO:0007669"/>
    <property type="project" value="UniProtKB-KW"/>
</dbReference>
<dbReference type="EMBL" id="FQVI01000015">
    <property type="protein sequence ID" value="SHF18780.1"/>
    <property type="molecule type" value="Genomic_DNA"/>
</dbReference>
<dbReference type="HAMAP" id="MF_00110">
    <property type="entry name" value="DHQ_synthase"/>
    <property type="match status" value="1"/>
</dbReference>
<keyword evidence="5 9" id="KW-0862">Zinc</keyword>
<keyword evidence="7 9" id="KW-0456">Lyase</keyword>
<protein>
    <recommendedName>
        <fullName evidence="9 10">3-dehydroquinate synthase</fullName>
        <shortName evidence="9">DHQS</shortName>
        <ecNumber evidence="9 10">4.2.3.4</ecNumber>
    </recommendedName>
</protein>
<dbReference type="Gene3D" id="1.20.1090.10">
    <property type="entry name" value="Dehydroquinate synthase-like - alpha domain"/>
    <property type="match status" value="1"/>
</dbReference>
<keyword evidence="4 9" id="KW-0547">Nucleotide-binding</keyword>
<evidence type="ECO:0000256" key="4">
    <source>
        <dbReference type="ARBA" id="ARBA00022741"/>
    </source>
</evidence>
<dbReference type="AlphaFoldDB" id="A0A1M4ZL26"/>
<dbReference type="GO" id="GO:0005737">
    <property type="term" value="C:cytoplasm"/>
    <property type="evidence" value="ECO:0007669"/>
    <property type="project" value="UniProtKB-SubCell"/>
</dbReference>
<dbReference type="SUPFAM" id="SSF56796">
    <property type="entry name" value="Dehydroquinate synthase-like"/>
    <property type="match status" value="1"/>
</dbReference>
<dbReference type="EC" id="4.2.3.4" evidence="9 10"/>
<evidence type="ECO:0000259" key="12">
    <source>
        <dbReference type="Pfam" id="PF24621"/>
    </source>
</evidence>
<reference evidence="13 14" key="1">
    <citation type="submission" date="2016-11" db="EMBL/GenBank/DDBJ databases">
        <authorList>
            <person name="Jaros S."/>
            <person name="Januszkiewicz K."/>
            <person name="Wedrychowicz H."/>
        </authorList>
    </citation>
    <scope>NUCLEOTIDE SEQUENCE [LARGE SCALE GENOMIC DNA]</scope>
    <source>
        <strain evidence="13 14">DSM 17459</strain>
    </source>
</reference>
<evidence type="ECO:0000256" key="2">
    <source>
        <dbReference type="ARBA" id="ARBA00001947"/>
    </source>
</evidence>
<evidence type="ECO:0000313" key="14">
    <source>
        <dbReference type="Proteomes" id="UP000184245"/>
    </source>
</evidence>
<feature type="domain" description="3-dehydroquinate synthase N-terminal" evidence="11">
    <location>
        <begin position="70"/>
        <end position="182"/>
    </location>
</feature>
<feature type="domain" description="3-dehydroquinate synthase C-terminal" evidence="12">
    <location>
        <begin position="184"/>
        <end position="326"/>
    </location>
</feature>
<evidence type="ECO:0000256" key="8">
    <source>
        <dbReference type="ARBA" id="ARBA00023285"/>
    </source>
</evidence>
<dbReference type="UniPathway" id="UPA00053">
    <property type="reaction ID" value="UER00085"/>
</dbReference>
<dbReference type="Pfam" id="PF24621">
    <property type="entry name" value="DHQS_C"/>
    <property type="match status" value="1"/>
</dbReference>
<dbReference type="STRING" id="1122155.SAMN02745158_02828"/>
<evidence type="ECO:0000256" key="10">
    <source>
        <dbReference type="NCBIfam" id="TIGR01357"/>
    </source>
</evidence>
<dbReference type="Proteomes" id="UP000184245">
    <property type="component" value="Unassembled WGS sequence"/>
</dbReference>
<dbReference type="GO" id="GO:0003856">
    <property type="term" value="F:3-dehydroquinate synthase activity"/>
    <property type="evidence" value="ECO:0007669"/>
    <property type="project" value="UniProtKB-UniRule"/>
</dbReference>
<evidence type="ECO:0000256" key="3">
    <source>
        <dbReference type="ARBA" id="ARBA00022723"/>
    </source>
</evidence>
<dbReference type="InterPro" id="IPR016037">
    <property type="entry name" value="DHQ_synth_AroB"/>
</dbReference>
<dbReference type="GO" id="GO:0009423">
    <property type="term" value="P:chorismate biosynthetic process"/>
    <property type="evidence" value="ECO:0007669"/>
    <property type="project" value="UniProtKB-UniRule"/>
</dbReference>
<evidence type="ECO:0000256" key="1">
    <source>
        <dbReference type="ARBA" id="ARBA00001911"/>
    </source>
</evidence>
<dbReference type="GO" id="GO:0009073">
    <property type="term" value="P:aromatic amino acid family biosynthetic process"/>
    <property type="evidence" value="ECO:0007669"/>
    <property type="project" value="UniProtKB-KW"/>
</dbReference>
<feature type="binding site" evidence="9">
    <location>
        <position position="154"/>
    </location>
    <ligand>
        <name>NAD(+)</name>
        <dbReference type="ChEBI" id="CHEBI:57540"/>
    </ligand>
</feature>
<dbReference type="InterPro" id="IPR056179">
    <property type="entry name" value="DHQS_C"/>
</dbReference>
<keyword evidence="9" id="KW-0057">Aromatic amino acid biosynthesis</keyword>
<feature type="binding site" evidence="9">
    <location>
        <position position="250"/>
    </location>
    <ligand>
        <name>Zn(2+)</name>
        <dbReference type="ChEBI" id="CHEBI:29105"/>
    </ligand>
</feature>
<evidence type="ECO:0000256" key="7">
    <source>
        <dbReference type="ARBA" id="ARBA00023239"/>
    </source>
</evidence>
<feature type="binding site" evidence="9">
    <location>
        <position position="266"/>
    </location>
    <ligand>
        <name>Zn(2+)</name>
        <dbReference type="ChEBI" id="CHEBI:29105"/>
    </ligand>
</feature>
<feature type="binding site" evidence="9">
    <location>
        <begin position="108"/>
        <end position="112"/>
    </location>
    <ligand>
        <name>NAD(+)</name>
        <dbReference type="ChEBI" id="CHEBI:57540"/>
    </ligand>
</feature>
<dbReference type="Gene3D" id="3.40.50.1970">
    <property type="match status" value="1"/>
</dbReference>
<name>A0A1M4ZL26_9CLOT</name>
<dbReference type="OrthoDB" id="9806583at2"/>
<dbReference type="InterPro" id="IPR050071">
    <property type="entry name" value="Dehydroquinate_synthase"/>
</dbReference>
<evidence type="ECO:0000256" key="5">
    <source>
        <dbReference type="ARBA" id="ARBA00022833"/>
    </source>
</evidence>
<keyword evidence="3 9" id="KW-0479">Metal-binding</keyword>
<gene>
    <name evidence="9" type="primary">aroB</name>
    <name evidence="13" type="ORF">SAMN02745158_02828</name>
</gene>
<dbReference type="Pfam" id="PF01761">
    <property type="entry name" value="DHQ_synthase"/>
    <property type="match status" value="1"/>
</dbReference>
<evidence type="ECO:0000313" key="13">
    <source>
        <dbReference type="EMBL" id="SHF18780.1"/>
    </source>
</evidence>